<evidence type="ECO:0000256" key="1">
    <source>
        <dbReference type="SAM" id="MobiDB-lite"/>
    </source>
</evidence>
<evidence type="ECO:0000313" key="3">
    <source>
        <dbReference type="EMBL" id="WAR27480.1"/>
    </source>
</evidence>
<feature type="transmembrane region" description="Helical" evidence="2">
    <location>
        <begin position="63"/>
        <end position="84"/>
    </location>
</feature>
<sequence>MGKDMNVTAKGIKSTHARRTAENSPIATNTFSDVITPPVEMYTRKTTNMISFADTKKGPRPTLVAVVLVVLGLAGQVLGDILVAEWNPGYRQ</sequence>
<dbReference type="EMBL" id="CP111026">
    <property type="protein sequence ID" value="WAR27480.1"/>
    <property type="molecule type" value="Genomic_DNA"/>
</dbReference>
<keyword evidence="2" id="KW-0472">Membrane</keyword>
<protein>
    <submittedName>
        <fullName evidence="3">Uncharacterized protein</fullName>
    </submittedName>
</protein>
<keyword evidence="4" id="KW-1185">Reference proteome</keyword>
<name>A0ABY7FZT2_MYAAR</name>
<proteinExistence type="predicted"/>
<evidence type="ECO:0000313" key="4">
    <source>
        <dbReference type="Proteomes" id="UP001164746"/>
    </source>
</evidence>
<organism evidence="3 4">
    <name type="scientific">Mya arenaria</name>
    <name type="common">Soft-shell clam</name>
    <dbReference type="NCBI Taxonomy" id="6604"/>
    <lineage>
        <taxon>Eukaryota</taxon>
        <taxon>Metazoa</taxon>
        <taxon>Spiralia</taxon>
        <taxon>Lophotrochozoa</taxon>
        <taxon>Mollusca</taxon>
        <taxon>Bivalvia</taxon>
        <taxon>Autobranchia</taxon>
        <taxon>Heteroconchia</taxon>
        <taxon>Euheterodonta</taxon>
        <taxon>Imparidentia</taxon>
        <taxon>Neoheterodontei</taxon>
        <taxon>Myida</taxon>
        <taxon>Myoidea</taxon>
        <taxon>Myidae</taxon>
        <taxon>Mya</taxon>
    </lineage>
</organism>
<keyword evidence="2" id="KW-0812">Transmembrane</keyword>
<reference evidence="3" key="1">
    <citation type="submission" date="2022-11" db="EMBL/GenBank/DDBJ databases">
        <title>Centuries of genome instability and evolution in soft-shell clam transmissible cancer (bioRxiv).</title>
        <authorList>
            <person name="Hart S.F.M."/>
            <person name="Yonemitsu M.A."/>
            <person name="Giersch R.M."/>
            <person name="Beal B.F."/>
            <person name="Arriagada G."/>
            <person name="Davis B.W."/>
            <person name="Ostrander E.A."/>
            <person name="Goff S.P."/>
            <person name="Metzger M.J."/>
        </authorList>
    </citation>
    <scope>NUCLEOTIDE SEQUENCE</scope>
    <source>
        <strain evidence="3">MELC-2E11</strain>
        <tissue evidence="3">Siphon/mantle</tissue>
    </source>
</reference>
<keyword evidence="2" id="KW-1133">Transmembrane helix</keyword>
<evidence type="ECO:0000256" key="2">
    <source>
        <dbReference type="SAM" id="Phobius"/>
    </source>
</evidence>
<accession>A0ABY7FZT2</accession>
<dbReference type="Proteomes" id="UP001164746">
    <property type="component" value="Chromosome 15"/>
</dbReference>
<gene>
    <name evidence="3" type="ORF">MAR_013184</name>
</gene>
<feature type="region of interest" description="Disordered" evidence="1">
    <location>
        <begin position="1"/>
        <end position="25"/>
    </location>
</feature>